<evidence type="ECO:0000256" key="5">
    <source>
        <dbReference type="SAM" id="SignalP"/>
    </source>
</evidence>
<accession>D9YTA7</accession>
<keyword evidence="5" id="KW-0732">Signal</keyword>
<feature type="chain" id="PRO_5003132950" evidence="5">
    <location>
        <begin position="27"/>
        <end position="97"/>
    </location>
</feature>
<comment type="subcellular location">
    <subcellularLocation>
        <location evidence="1">Secreted</location>
    </subcellularLocation>
</comment>
<dbReference type="InterPro" id="IPR038456">
    <property type="entry name" value="Macin_sf"/>
</dbReference>
<keyword evidence="3" id="KW-0964">Secreted</keyword>
<dbReference type="InterPro" id="IPR029230">
    <property type="entry name" value="Macin"/>
</dbReference>
<evidence type="ECO:0000256" key="2">
    <source>
        <dbReference type="ARBA" id="ARBA00010366"/>
    </source>
</evidence>
<sequence>MAGINKLSALLVVIALGYLLAPSTEGFVLSDCYDTWSRCSGWSSALTGILWNTCSERCQCLGHADGACHLAQTNCGEAYQCQCHGTLNGPRPSNCKF</sequence>
<comment type="similarity">
    <text evidence="2">Belongs to the macin family.</text>
</comment>
<organism evidence="6">
    <name type="scientific">Sinohyriopsis cumingii</name>
    <name type="common">Triangle sail mussel</name>
    <name type="synonym">Hyriopsis cumingii</name>
    <dbReference type="NCBI Taxonomy" id="165450"/>
    <lineage>
        <taxon>Eukaryota</taxon>
        <taxon>Metazoa</taxon>
        <taxon>Spiralia</taxon>
        <taxon>Lophotrochozoa</taxon>
        <taxon>Mollusca</taxon>
        <taxon>Bivalvia</taxon>
        <taxon>Autobranchia</taxon>
        <taxon>Heteroconchia</taxon>
        <taxon>Palaeoheterodonta</taxon>
        <taxon>Unionida</taxon>
        <taxon>Unionoidea</taxon>
        <taxon>Unionidae</taxon>
        <taxon>Gonideinae</taxon>
        <taxon>Sinohyriopsis</taxon>
    </lineage>
</organism>
<reference evidence="6" key="1">
    <citation type="journal article" date="2010" name="Comp. Biochem. Physiol. B, Biochem. Mol. Biol.">
        <title>cDNA sequence and expression analysis of an antimicrobial peptide, theromacin, in the triangle-shell pearl mussel Hyriopsis cumingii.</title>
        <authorList>
            <person name="Xu Q."/>
            <person name="Wang G."/>
            <person name="Yuan H."/>
            <person name="Chai Y."/>
            <person name="Xiao Z."/>
        </authorList>
    </citation>
    <scope>NUCLEOTIDE SEQUENCE</scope>
</reference>
<dbReference type="AlphaFoldDB" id="D9YTA7"/>
<evidence type="ECO:0000256" key="3">
    <source>
        <dbReference type="ARBA" id="ARBA00022525"/>
    </source>
</evidence>
<feature type="signal peptide" evidence="5">
    <location>
        <begin position="1"/>
        <end position="26"/>
    </location>
</feature>
<dbReference type="Pfam" id="PF14865">
    <property type="entry name" value="Macin"/>
    <property type="match status" value="1"/>
</dbReference>
<protein>
    <submittedName>
        <fullName evidence="6">Theromacin</fullName>
    </submittedName>
</protein>
<dbReference type="EMBL" id="GU123628">
    <property type="protein sequence ID" value="ADK94899.1"/>
    <property type="molecule type" value="mRNA"/>
</dbReference>
<name>D9YTA7_SINCU</name>
<keyword evidence="4" id="KW-1015">Disulfide bond</keyword>
<dbReference type="GO" id="GO:0005576">
    <property type="term" value="C:extracellular region"/>
    <property type="evidence" value="ECO:0007669"/>
    <property type="project" value="UniProtKB-SubCell"/>
</dbReference>
<dbReference type="GO" id="GO:0006952">
    <property type="term" value="P:defense response"/>
    <property type="evidence" value="ECO:0007669"/>
    <property type="project" value="InterPro"/>
</dbReference>
<evidence type="ECO:0000313" key="6">
    <source>
        <dbReference type="EMBL" id="ADK94899.1"/>
    </source>
</evidence>
<evidence type="ECO:0000256" key="1">
    <source>
        <dbReference type="ARBA" id="ARBA00004613"/>
    </source>
</evidence>
<proteinExistence type="evidence at transcript level"/>
<evidence type="ECO:0000256" key="4">
    <source>
        <dbReference type="ARBA" id="ARBA00023157"/>
    </source>
</evidence>
<dbReference type="Gene3D" id="3.30.30.100">
    <property type="match status" value="1"/>
</dbReference>